<dbReference type="PANTHER" id="PTHR33545">
    <property type="entry name" value="UPF0750 MEMBRANE PROTEIN YITT-RELATED"/>
    <property type="match status" value="1"/>
</dbReference>
<proteinExistence type="predicted"/>
<dbReference type="EMBL" id="JASDDP010000001">
    <property type="protein sequence ID" value="MDJ1645481.1"/>
    <property type="molecule type" value="Genomic_DNA"/>
</dbReference>
<feature type="transmembrane region" description="Helical" evidence="6">
    <location>
        <begin position="216"/>
        <end position="237"/>
    </location>
</feature>
<evidence type="ECO:0000313" key="8">
    <source>
        <dbReference type="Proteomes" id="UP001224428"/>
    </source>
</evidence>
<evidence type="ECO:0000313" key="7">
    <source>
        <dbReference type="EMBL" id="MDJ1645481.1"/>
    </source>
</evidence>
<gene>
    <name evidence="7" type="ORF">QLQ80_00035</name>
</gene>
<keyword evidence="5 6" id="KW-0472">Membrane</keyword>
<organism evidence="7 8">
    <name type="scientific">Mycoplasma phocimorsus</name>
    <dbReference type="NCBI Taxonomy" id="3045839"/>
    <lineage>
        <taxon>Bacteria</taxon>
        <taxon>Bacillati</taxon>
        <taxon>Mycoplasmatota</taxon>
        <taxon>Mollicutes</taxon>
        <taxon>Mycoplasmataceae</taxon>
        <taxon>Mycoplasma</taxon>
    </lineage>
</organism>
<dbReference type="InterPro" id="IPR051461">
    <property type="entry name" value="UPF0750_membrane"/>
</dbReference>
<protein>
    <submittedName>
        <fullName evidence="7">YitT family protein</fullName>
    </submittedName>
</protein>
<keyword evidence="2" id="KW-1003">Cell membrane</keyword>
<feature type="transmembrane region" description="Helical" evidence="6">
    <location>
        <begin position="303"/>
        <end position="325"/>
    </location>
</feature>
<dbReference type="AlphaFoldDB" id="A0AAJ1PRF1"/>
<keyword evidence="4 6" id="KW-1133">Transmembrane helix</keyword>
<dbReference type="PANTHER" id="PTHR33545:SF5">
    <property type="entry name" value="UPF0750 MEMBRANE PROTEIN YITT"/>
    <property type="match status" value="1"/>
</dbReference>
<comment type="subcellular location">
    <subcellularLocation>
        <location evidence="1">Cell membrane</location>
        <topology evidence="1">Multi-pass membrane protein</topology>
    </subcellularLocation>
</comment>
<evidence type="ECO:0000256" key="2">
    <source>
        <dbReference type="ARBA" id="ARBA00022475"/>
    </source>
</evidence>
<evidence type="ECO:0000256" key="5">
    <source>
        <dbReference type="ARBA" id="ARBA00023136"/>
    </source>
</evidence>
<evidence type="ECO:0000256" key="1">
    <source>
        <dbReference type="ARBA" id="ARBA00004651"/>
    </source>
</evidence>
<dbReference type="RefSeq" id="WP_283827055.1">
    <property type="nucleotide sequence ID" value="NZ_JASDDP010000001.1"/>
</dbReference>
<dbReference type="Pfam" id="PF02588">
    <property type="entry name" value="YitT_membrane"/>
    <property type="match status" value="1"/>
</dbReference>
<evidence type="ECO:0000256" key="6">
    <source>
        <dbReference type="SAM" id="Phobius"/>
    </source>
</evidence>
<evidence type="ECO:0000256" key="3">
    <source>
        <dbReference type="ARBA" id="ARBA00022692"/>
    </source>
</evidence>
<dbReference type="Proteomes" id="UP001224428">
    <property type="component" value="Unassembled WGS sequence"/>
</dbReference>
<feature type="transmembrane region" description="Helical" evidence="6">
    <location>
        <begin position="124"/>
        <end position="144"/>
    </location>
</feature>
<dbReference type="InterPro" id="IPR003740">
    <property type="entry name" value="YitT"/>
</dbReference>
<feature type="transmembrane region" description="Helical" evidence="6">
    <location>
        <begin position="264"/>
        <end position="283"/>
    </location>
</feature>
<dbReference type="GO" id="GO:0005886">
    <property type="term" value="C:plasma membrane"/>
    <property type="evidence" value="ECO:0007669"/>
    <property type="project" value="UniProtKB-SubCell"/>
</dbReference>
<feature type="transmembrane region" description="Helical" evidence="6">
    <location>
        <begin position="151"/>
        <end position="170"/>
    </location>
</feature>
<keyword evidence="8" id="KW-1185">Reference proteome</keyword>
<reference evidence="7" key="1">
    <citation type="submission" date="2023-05" db="EMBL/GenBank/DDBJ databases">
        <title>Mycoplasma phocimorsus sp. nov., isolated from Scandinavian patients with seal finger or septic arthritis after contact with seals.</title>
        <authorList>
            <person name="Skafte-Holm A."/>
            <person name="Pedersen T.R."/>
            <person name="Froelund M."/>
            <person name="Stegger M."/>
            <person name="Qvortrup K."/>
            <person name="Michaels D.L."/>
            <person name="Brown D.R."/>
            <person name="Jensen J.S."/>
        </authorList>
    </citation>
    <scope>NUCLEOTIDE SEQUENCE</scope>
    <source>
        <strain evidence="7">M5725</strain>
    </source>
</reference>
<sequence length="415" mass="47842">MNQLSKSNTKKNSQELKINQIKNKLKYGKKITYFENYLLKKYESTIDIDPENLSNYLLYFNSKEVKKPSLIEIIKHHKINIFMQFVAAILLVCSTNIFLRKAETVPTGYIGIPSLINIGFQGRLTPYLGLLLFALNIPLILGFIKQIKKSFLFLTVMFMIFQTAFGFIFFSHKINGDEQNPILIFLDNYLSFGALIKHEDLANGLVKGAVSPDKEWAIYLYGFIGAFLMGFSIAISWKFGGSTGGSDIIAYYFSTRTKRDVSKVMLLINAITLIIYIWIYIILKLKSPSIDPLLRARPIGGIMVSSLITTICYLFITSGTIRFLYPKYKKVLILIRVTNIERIKAYFKHINYWHHYSIITRINNNEQTEYCVRTVALLLEAKYLIRDIRKIDKTSWISISKLENTYGDFDTSKVD</sequence>
<feature type="transmembrane region" description="Helical" evidence="6">
    <location>
        <begin position="79"/>
        <end position="99"/>
    </location>
</feature>
<keyword evidence="3 6" id="KW-0812">Transmembrane</keyword>
<comment type="caution">
    <text evidence="7">The sequence shown here is derived from an EMBL/GenBank/DDBJ whole genome shotgun (WGS) entry which is preliminary data.</text>
</comment>
<evidence type="ECO:0000256" key="4">
    <source>
        <dbReference type="ARBA" id="ARBA00022989"/>
    </source>
</evidence>
<accession>A0AAJ1PRF1</accession>
<name>A0AAJ1PRF1_9MOLU</name>